<name>K1PE58_MAGGI</name>
<gene>
    <name evidence="1" type="ORF">CGI_10007392</name>
</gene>
<evidence type="ECO:0000313" key="1">
    <source>
        <dbReference type="EMBL" id="EKC19868.1"/>
    </source>
</evidence>
<proteinExistence type="predicted"/>
<organism evidence="1">
    <name type="scientific">Magallana gigas</name>
    <name type="common">Pacific oyster</name>
    <name type="synonym">Crassostrea gigas</name>
    <dbReference type="NCBI Taxonomy" id="29159"/>
    <lineage>
        <taxon>Eukaryota</taxon>
        <taxon>Metazoa</taxon>
        <taxon>Spiralia</taxon>
        <taxon>Lophotrochozoa</taxon>
        <taxon>Mollusca</taxon>
        <taxon>Bivalvia</taxon>
        <taxon>Autobranchia</taxon>
        <taxon>Pteriomorphia</taxon>
        <taxon>Ostreida</taxon>
        <taxon>Ostreoidea</taxon>
        <taxon>Ostreidae</taxon>
        <taxon>Magallana</taxon>
    </lineage>
</organism>
<dbReference type="HOGENOM" id="CLU_2560517_0_0_1"/>
<dbReference type="EMBL" id="JH819093">
    <property type="protein sequence ID" value="EKC19868.1"/>
    <property type="molecule type" value="Genomic_DNA"/>
</dbReference>
<reference evidence="1" key="1">
    <citation type="journal article" date="2012" name="Nature">
        <title>The oyster genome reveals stress adaptation and complexity of shell formation.</title>
        <authorList>
            <person name="Zhang G."/>
            <person name="Fang X."/>
            <person name="Guo X."/>
            <person name="Li L."/>
            <person name="Luo R."/>
            <person name="Xu F."/>
            <person name="Yang P."/>
            <person name="Zhang L."/>
            <person name="Wang X."/>
            <person name="Qi H."/>
            <person name="Xiong Z."/>
            <person name="Que H."/>
            <person name="Xie Y."/>
            <person name="Holland P.W."/>
            <person name="Paps J."/>
            <person name="Zhu Y."/>
            <person name="Wu F."/>
            <person name="Chen Y."/>
            <person name="Wang J."/>
            <person name="Peng C."/>
            <person name="Meng J."/>
            <person name="Yang L."/>
            <person name="Liu J."/>
            <person name="Wen B."/>
            <person name="Zhang N."/>
            <person name="Huang Z."/>
            <person name="Zhu Q."/>
            <person name="Feng Y."/>
            <person name="Mount A."/>
            <person name="Hedgecock D."/>
            <person name="Xu Z."/>
            <person name="Liu Y."/>
            <person name="Domazet-Loso T."/>
            <person name="Du Y."/>
            <person name="Sun X."/>
            <person name="Zhang S."/>
            <person name="Liu B."/>
            <person name="Cheng P."/>
            <person name="Jiang X."/>
            <person name="Li J."/>
            <person name="Fan D."/>
            <person name="Wang W."/>
            <person name="Fu W."/>
            <person name="Wang T."/>
            <person name="Wang B."/>
            <person name="Zhang J."/>
            <person name="Peng Z."/>
            <person name="Li Y."/>
            <person name="Li N."/>
            <person name="Wang J."/>
            <person name="Chen M."/>
            <person name="He Y."/>
            <person name="Tan F."/>
            <person name="Song X."/>
            <person name="Zheng Q."/>
            <person name="Huang R."/>
            <person name="Yang H."/>
            <person name="Du X."/>
            <person name="Chen L."/>
            <person name="Yang M."/>
            <person name="Gaffney P.M."/>
            <person name="Wang S."/>
            <person name="Luo L."/>
            <person name="She Z."/>
            <person name="Ming Y."/>
            <person name="Huang W."/>
            <person name="Zhang S."/>
            <person name="Huang B."/>
            <person name="Zhang Y."/>
            <person name="Qu T."/>
            <person name="Ni P."/>
            <person name="Miao G."/>
            <person name="Wang J."/>
            <person name="Wang Q."/>
            <person name="Steinberg C.E."/>
            <person name="Wang H."/>
            <person name="Li N."/>
            <person name="Qian L."/>
            <person name="Zhang G."/>
            <person name="Li Y."/>
            <person name="Yang H."/>
            <person name="Liu X."/>
            <person name="Wang J."/>
            <person name="Yin Y."/>
            <person name="Wang J."/>
        </authorList>
    </citation>
    <scope>NUCLEOTIDE SEQUENCE [LARGE SCALE GENOMIC DNA]</scope>
    <source>
        <strain evidence="1">05x7-T-G4-1.051#20</strain>
    </source>
</reference>
<dbReference type="InParanoid" id="K1PE58"/>
<sequence>MAGEISLKDVPDDFSQSFLNNKPTLRQKQRAVAFVKDAYIKSVKIFREENENSIRITAKIFRSQRKSEDYYGNWLSLKEAIA</sequence>
<accession>K1PE58</accession>
<dbReference type="AlphaFoldDB" id="K1PE58"/>
<protein>
    <submittedName>
        <fullName evidence="1">Uncharacterized protein</fullName>
    </submittedName>
</protein>